<dbReference type="eggNOG" id="ENOG502RZDT">
    <property type="taxonomic scope" value="Eukaryota"/>
</dbReference>
<dbReference type="Proteomes" id="UP000000689">
    <property type="component" value="Chromosome 3"/>
</dbReference>
<organism evidence="1 2">
    <name type="scientific">Naumovozyma dairenensis (strain ATCC 10597 / BCRC 20456 / CBS 421 / NBRC 0211 / NRRL Y-12639)</name>
    <name type="common">Saccharomyces dairenensis</name>
    <dbReference type="NCBI Taxonomy" id="1071378"/>
    <lineage>
        <taxon>Eukaryota</taxon>
        <taxon>Fungi</taxon>
        <taxon>Dikarya</taxon>
        <taxon>Ascomycota</taxon>
        <taxon>Saccharomycotina</taxon>
        <taxon>Saccharomycetes</taxon>
        <taxon>Saccharomycetales</taxon>
        <taxon>Saccharomycetaceae</taxon>
        <taxon>Naumovozyma</taxon>
    </lineage>
</organism>
<gene>
    <name evidence="1" type="primary">NDAI0C01000</name>
    <name evidence="1" type="ordered locus">NDAI_0C01000</name>
</gene>
<dbReference type="InterPro" id="IPR014841">
    <property type="entry name" value="Rad33"/>
</dbReference>
<accession>G0W7K0</accession>
<proteinExistence type="predicted"/>
<dbReference type="EMBL" id="HE580269">
    <property type="protein sequence ID" value="CCD23761.1"/>
    <property type="molecule type" value="Genomic_DNA"/>
</dbReference>
<evidence type="ECO:0000313" key="2">
    <source>
        <dbReference type="Proteomes" id="UP000000689"/>
    </source>
</evidence>
<evidence type="ECO:0008006" key="3">
    <source>
        <dbReference type="Google" id="ProtNLM"/>
    </source>
</evidence>
<dbReference type="OrthoDB" id="4085867at2759"/>
<keyword evidence="2" id="KW-1185">Reference proteome</keyword>
<dbReference type="HOGENOM" id="CLU_117800_1_0_1"/>
<name>G0W7K0_NAUDC</name>
<evidence type="ECO:0000313" key="1">
    <source>
        <dbReference type="EMBL" id="CCD23761.1"/>
    </source>
</evidence>
<dbReference type="KEGG" id="ndi:NDAI_0C01000"/>
<dbReference type="Pfam" id="PF08730">
    <property type="entry name" value="Rad33"/>
    <property type="match status" value="1"/>
</dbReference>
<sequence>MAGHDNKTSAKVSQEQVDKFINATVPDEIEDEILNALVGFNLNHDMNTNDLNDFFELLQLPRDLYKLVPVDNVVVEGTNIIDFNKIVRATYELLIFLDNSEIINNLWQLMVTCSGRDKQYPHVILVNHILSVKDLQKIATFADLDQSSGIIQMMTCATSGKRVYMTYLDFAIILGKLGYLRF</sequence>
<dbReference type="GO" id="GO:0006289">
    <property type="term" value="P:nucleotide-excision repair"/>
    <property type="evidence" value="ECO:0007669"/>
    <property type="project" value="EnsemblFungi"/>
</dbReference>
<dbReference type="GeneID" id="11496376"/>
<dbReference type="RefSeq" id="XP_003669004.1">
    <property type="nucleotide sequence ID" value="XM_003668956.1"/>
</dbReference>
<dbReference type="OMA" id="EMISCAT"/>
<dbReference type="STRING" id="1071378.G0W7K0"/>
<protein>
    <recommendedName>
        <fullName evidence="3">DNA repair protein RAD33</fullName>
    </recommendedName>
</protein>
<reference evidence="1 2" key="1">
    <citation type="journal article" date="2011" name="Proc. Natl. Acad. Sci. U.S.A.">
        <title>Evolutionary erosion of yeast sex chromosomes by mating-type switching accidents.</title>
        <authorList>
            <person name="Gordon J.L."/>
            <person name="Armisen D."/>
            <person name="Proux-Wera E."/>
            <person name="Oheigeartaigh S.S."/>
            <person name="Byrne K.P."/>
            <person name="Wolfe K.H."/>
        </authorList>
    </citation>
    <scope>NUCLEOTIDE SEQUENCE [LARGE SCALE GENOMIC DNA]</scope>
    <source>
        <strain evidence="2">ATCC 10597 / BCRC 20456 / CBS 421 / NBRC 0211 / NRRL Y-12639</strain>
    </source>
</reference>
<dbReference type="AlphaFoldDB" id="G0W7K0"/>